<gene>
    <name evidence="3" type="ORF">SE15_00480</name>
</gene>
<feature type="compositionally biased region" description="Low complexity" evidence="1">
    <location>
        <begin position="247"/>
        <end position="275"/>
    </location>
</feature>
<feature type="compositionally biased region" description="Pro residues" evidence="1">
    <location>
        <begin position="276"/>
        <end position="286"/>
    </location>
</feature>
<evidence type="ECO:0000256" key="2">
    <source>
        <dbReference type="SAM" id="Phobius"/>
    </source>
</evidence>
<dbReference type="STRING" id="869279.SE15_00480"/>
<proteinExistence type="predicted"/>
<feature type="region of interest" description="Disordered" evidence="1">
    <location>
        <begin position="210"/>
        <end position="333"/>
    </location>
</feature>
<keyword evidence="4" id="KW-1185">Reference proteome</keyword>
<name>A0A0P6Y3W9_9CHLR</name>
<keyword evidence="2" id="KW-0812">Transmembrane</keyword>
<evidence type="ECO:0000313" key="3">
    <source>
        <dbReference type="EMBL" id="KPL83773.1"/>
    </source>
</evidence>
<evidence type="ECO:0000256" key="1">
    <source>
        <dbReference type="SAM" id="MobiDB-lite"/>
    </source>
</evidence>
<sequence>MALLTFLRRLSHSRLIHTPPLWSLALGVLVLWILTFLIPVGQTLWAEVLTISGEVQTGQWIFTETPTETPTPTSTPTWLAQAGTTLEATKTAQTRWMEGTNFSIFIVYGQICVTNEGDYPTVGLRILDQVEIKPQQGDWQPLENARLEIAPAEQLAPGEMRCFDYEIAVPWMERTAYRNTAQTTILNHSGWLPGGKHCPGPEACPFGPTCRAGFEPPTTGEIIPGPTQTAPSDEGDIEAPLPRGWQPSATPTFSPTPTSTFTPTPTLTSTEILTPQPTPTETPTPFTPNSTSTPTVPPTPTETPPPTPTPAETPTPTQTPVPPVGPPQPVPSD</sequence>
<organism evidence="3 4">
    <name type="scientific">Thermanaerothrix daxensis</name>
    <dbReference type="NCBI Taxonomy" id="869279"/>
    <lineage>
        <taxon>Bacteria</taxon>
        <taxon>Bacillati</taxon>
        <taxon>Chloroflexota</taxon>
        <taxon>Anaerolineae</taxon>
        <taxon>Anaerolineales</taxon>
        <taxon>Anaerolineaceae</taxon>
        <taxon>Thermanaerothrix</taxon>
    </lineage>
</organism>
<keyword evidence="2" id="KW-0472">Membrane</keyword>
<feature type="compositionally biased region" description="Low complexity" evidence="1">
    <location>
        <begin position="215"/>
        <end position="229"/>
    </location>
</feature>
<feature type="compositionally biased region" description="Pro residues" evidence="1">
    <location>
        <begin position="295"/>
        <end position="333"/>
    </location>
</feature>
<accession>A0A0P6Y3W9</accession>
<comment type="caution">
    <text evidence="3">The sequence shown here is derived from an EMBL/GenBank/DDBJ whole genome shotgun (WGS) entry which is preliminary data.</text>
</comment>
<protein>
    <submittedName>
        <fullName evidence="3">Uncharacterized protein</fullName>
    </submittedName>
</protein>
<dbReference type="OrthoDB" id="159695at2"/>
<dbReference type="EMBL" id="LGKO01000002">
    <property type="protein sequence ID" value="KPL83773.1"/>
    <property type="molecule type" value="Genomic_DNA"/>
</dbReference>
<dbReference type="Proteomes" id="UP000050544">
    <property type="component" value="Unassembled WGS sequence"/>
</dbReference>
<dbReference type="RefSeq" id="WP_054520153.1">
    <property type="nucleotide sequence ID" value="NZ_LGKO01000002.1"/>
</dbReference>
<dbReference type="AlphaFoldDB" id="A0A0P6Y3W9"/>
<reference evidence="3 4" key="1">
    <citation type="submission" date="2015-07" db="EMBL/GenBank/DDBJ databases">
        <title>Whole genome sequence of Thermanaerothrix daxensis DSM 23592.</title>
        <authorList>
            <person name="Hemp J."/>
            <person name="Ward L.M."/>
            <person name="Pace L.A."/>
            <person name="Fischer W.W."/>
        </authorList>
    </citation>
    <scope>NUCLEOTIDE SEQUENCE [LARGE SCALE GENOMIC DNA]</scope>
    <source>
        <strain evidence="3 4">GNS-1</strain>
    </source>
</reference>
<keyword evidence="2" id="KW-1133">Transmembrane helix</keyword>
<evidence type="ECO:0000313" key="4">
    <source>
        <dbReference type="Proteomes" id="UP000050544"/>
    </source>
</evidence>
<feature type="transmembrane region" description="Helical" evidence="2">
    <location>
        <begin position="21"/>
        <end position="41"/>
    </location>
</feature>